<keyword evidence="6" id="KW-1185">Reference proteome</keyword>
<dbReference type="Proteomes" id="UP000000305">
    <property type="component" value="Unassembled WGS sequence"/>
</dbReference>
<keyword evidence="2" id="KW-0539">Nucleus</keyword>
<dbReference type="PROSITE" id="PS50013">
    <property type="entry name" value="CHROMO_2"/>
    <property type="match status" value="1"/>
</dbReference>
<dbReference type="SUPFAM" id="SSF54160">
    <property type="entry name" value="Chromo domain-like"/>
    <property type="match status" value="1"/>
</dbReference>
<evidence type="ECO:0000313" key="5">
    <source>
        <dbReference type="EMBL" id="EFX66077.1"/>
    </source>
</evidence>
<dbReference type="InterPro" id="IPR000953">
    <property type="entry name" value="Chromo/chromo_shadow_dom"/>
</dbReference>
<dbReference type="PANTHER" id="PTHR22812">
    <property type="entry name" value="CHROMOBOX PROTEIN"/>
    <property type="match status" value="1"/>
</dbReference>
<protein>
    <recommendedName>
        <fullName evidence="4">Chromo domain-containing protein</fullName>
    </recommendedName>
</protein>
<dbReference type="Gene3D" id="2.40.50.40">
    <property type="match status" value="1"/>
</dbReference>
<dbReference type="EMBL" id="GL732716">
    <property type="protein sequence ID" value="EFX66077.1"/>
    <property type="molecule type" value="Genomic_DNA"/>
</dbReference>
<dbReference type="Pfam" id="PF00385">
    <property type="entry name" value="Chromo"/>
    <property type="match status" value="1"/>
</dbReference>
<dbReference type="InterPro" id="IPR051219">
    <property type="entry name" value="Heterochromatin_chromo-domain"/>
</dbReference>
<organism evidence="5 6">
    <name type="scientific">Daphnia pulex</name>
    <name type="common">Water flea</name>
    <dbReference type="NCBI Taxonomy" id="6669"/>
    <lineage>
        <taxon>Eukaryota</taxon>
        <taxon>Metazoa</taxon>
        <taxon>Ecdysozoa</taxon>
        <taxon>Arthropoda</taxon>
        <taxon>Crustacea</taxon>
        <taxon>Branchiopoda</taxon>
        <taxon>Diplostraca</taxon>
        <taxon>Cladocera</taxon>
        <taxon>Anomopoda</taxon>
        <taxon>Daphniidae</taxon>
        <taxon>Daphnia</taxon>
    </lineage>
</organism>
<feature type="region of interest" description="Disordered" evidence="3">
    <location>
        <begin position="141"/>
        <end position="162"/>
    </location>
</feature>
<feature type="domain" description="Chromo" evidence="4">
    <location>
        <begin position="26"/>
        <end position="74"/>
    </location>
</feature>
<dbReference type="InParanoid" id="E9HQ82"/>
<dbReference type="PhylomeDB" id="E9HQ82"/>
<dbReference type="InterPro" id="IPR016197">
    <property type="entry name" value="Chromo-like_dom_sf"/>
</dbReference>
<name>E9HQ82_DAPPU</name>
<evidence type="ECO:0000259" key="4">
    <source>
        <dbReference type="PROSITE" id="PS50013"/>
    </source>
</evidence>
<reference evidence="5 6" key="1">
    <citation type="journal article" date="2011" name="Science">
        <title>The ecoresponsive genome of Daphnia pulex.</title>
        <authorList>
            <person name="Colbourne J.K."/>
            <person name="Pfrender M.E."/>
            <person name="Gilbert D."/>
            <person name="Thomas W.K."/>
            <person name="Tucker A."/>
            <person name="Oakley T.H."/>
            <person name="Tokishita S."/>
            <person name="Aerts A."/>
            <person name="Arnold G.J."/>
            <person name="Basu M.K."/>
            <person name="Bauer D.J."/>
            <person name="Caceres C.E."/>
            <person name="Carmel L."/>
            <person name="Casola C."/>
            <person name="Choi J.H."/>
            <person name="Detter J.C."/>
            <person name="Dong Q."/>
            <person name="Dusheyko S."/>
            <person name="Eads B.D."/>
            <person name="Frohlich T."/>
            <person name="Geiler-Samerotte K.A."/>
            <person name="Gerlach D."/>
            <person name="Hatcher P."/>
            <person name="Jogdeo S."/>
            <person name="Krijgsveld J."/>
            <person name="Kriventseva E.V."/>
            <person name="Kultz D."/>
            <person name="Laforsch C."/>
            <person name="Lindquist E."/>
            <person name="Lopez J."/>
            <person name="Manak J.R."/>
            <person name="Muller J."/>
            <person name="Pangilinan J."/>
            <person name="Patwardhan R.P."/>
            <person name="Pitluck S."/>
            <person name="Pritham E.J."/>
            <person name="Rechtsteiner A."/>
            <person name="Rho M."/>
            <person name="Rogozin I.B."/>
            <person name="Sakarya O."/>
            <person name="Salamov A."/>
            <person name="Schaack S."/>
            <person name="Shapiro H."/>
            <person name="Shiga Y."/>
            <person name="Skalitzky C."/>
            <person name="Smith Z."/>
            <person name="Souvorov A."/>
            <person name="Sung W."/>
            <person name="Tang Z."/>
            <person name="Tsuchiya D."/>
            <person name="Tu H."/>
            <person name="Vos H."/>
            <person name="Wang M."/>
            <person name="Wolf Y.I."/>
            <person name="Yamagata H."/>
            <person name="Yamada T."/>
            <person name="Ye Y."/>
            <person name="Shaw J.R."/>
            <person name="Andrews J."/>
            <person name="Crease T.J."/>
            <person name="Tang H."/>
            <person name="Lucas S.M."/>
            <person name="Robertson H.M."/>
            <person name="Bork P."/>
            <person name="Koonin E.V."/>
            <person name="Zdobnov E.M."/>
            <person name="Grigoriev I.V."/>
            <person name="Lynch M."/>
            <person name="Boore J.L."/>
        </authorList>
    </citation>
    <scope>NUCLEOTIDE SEQUENCE [LARGE SCALE GENOMIC DNA]</scope>
</reference>
<dbReference type="GO" id="GO:0003682">
    <property type="term" value="F:chromatin binding"/>
    <property type="evidence" value="ECO:0000318"/>
    <property type="project" value="GO_Central"/>
</dbReference>
<comment type="subcellular location">
    <subcellularLocation>
        <location evidence="1">Nucleus</location>
    </subcellularLocation>
</comment>
<dbReference type="GO" id="GO:0005634">
    <property type="term" value="C:nucleus"/>
    <property type="evidence" value="ECO:0007669"/>
    <property type="project" value="UniProtKB-SubCell"/>
</dbReference>
<accession>E9HQ82</accession>
<evidence type="ECO:0000256" key="2">
    <source>
        <dbReference type="ARBA" id="ARBA00023242"/>
    </source>
</evidence>
<dbReference type="OrthoDB" id="433924at2759"/>
<evidence type="ECO:0000256" key="3">
    <source>
        <dbReference type="SAM" id="MobiDB-lite"/>
    </source>
</evidence>
<dbReference type="CDD" id="cd00024">
    <property type="entry name" value="CD_CSD"/>
    <property type="match status" value="1"/>
</dbReference>
<dbReference type="AlphaFoldDB" id="E9HQ82"/>
<proteinExistence type="predicted"/>
<gene>
    <name evidence="5" type="ORF">DAPPUDRAFT_332530</name>
</gene>
<dbReference type="GO" id="GO:0005721">
    <property type="term" value="C:pericentric heterochromatin"/>
    <property type="evidence" value="ECO:0000318"/>
    <property type="project" value="GO_Central"/>
</dbReference>
<evidence type="ECO:0000313" key="6">
    <source>
        <dbReference type="Proteomes" id="UP000000305"/>
    </source>
</evidence>
<dbReference type="InterPro" id="IPR023780">
    <property type="entry name" value="Chromo_domain"/>
</dbReference>
<dbReference type="KEGG" id="dpx:DAPPUDRAFT_332530"/>
<dbReference type="HOGENOM" id="CLU_1195901_0_0_1"/>
<dbReference type="GO" id="GO:0031507">
    <property type="term" value="P:heterochromatin formation"/>
    <property type="evidence" value="ECO:0000318"/>
    <property type="project" value="GO_Central"/>
</dbReference>
<evidence type="ECO:0000256" key="1">
    <source>
        <dbReference type="ARBA" id="ARBA00004123"/>
    </source>
</evidence>
<sequence>MPQFSSNSQNESVSGVFLSTLKKVQFFIERTAGFKGPKVFKRCIVKWIGYDYTDNTWEPSSNLYCKDLVNYFQKWLSGLQVQQLTDADVPHQRTGKPHTNTIIDIDTIDDDVVEVLPPDAVLLEAQLKWIHQEGKTAASLAAASIPPVRDEPRATGDGPNSDQVTTVAVIPAAATVERQLAVIPAAATVESLKAVIPAELKSAAPLVGFTNFKGFPVTGYVNRCPIHYFKTI</sequence>